<keyword evidence="2" id="KW-0732">Signal</keyword>
<sequence>MFPRAVLLLLLSSTVLCLTDLTTKTAIKETSTMSQSAILLTVTVCVTAPVMAVLLPMLIYYKCCGQDLRKQIV</sequence>
<evidence type="ECO:0000313" key="4">
    <source>
        <dbReference type="Proteomes" id="UP001177670"/>
    </source>
</evidence>
<organism evidence="3 4">
    <name type="scientific">Melipona bicolor</name>
    <dbReference type="NCBI Taxonomy" id="60889"/>
    <lineage>
        <taxon>Eukaryota</taxon>
        <taxon>Metazoa</taxon>
        <taxon>Ecdysozoa</taxon>
        <taxon>Arthropoda</taxon>
        <taxon>Hexapoda</taxon>
        <taxon>Insecta</taxon>
        <taxon>Pterygota</taxon>
        <taxon>Neoptera</taxon>
        <taxon>Endopterygota</taxon>
        <taxon>Hymenoptera</taxon>
        <taxon>Apocrita</taxon>
        <taxon>Aculeata</taxon>
        <taxon>Apoidea</taxon>
        <taxon>Anthophila</taxon>
        <taxon>Apidae</taxon>
        <taxon>Melipona</taxon>
    </lineage>
</organism>
<keyword evidence="4" id="KW-1185">Reference proteome</keyword>
<accession>A0AA40FQP8</accession>
<evidence type="ECO:0000256" key="2">
    <source>
        <dbReference type="SAM" id="SignalP"/>
    </source>
</evidence>
<name>A0AA40FQP8_9HYME</name>
<comment type="caution">
    <text evidence="3">The sequence shown here is derived from an EMBL/GenBank/DDBJ whole genome shotgun (WGS) entry which is preliminary data.</text>
</comment>
<protein>
    <submittedName>
        <fullName evidence="3">Uncharacterized protein</fullName>
    </submittedName>
</protein>
<dbReference type="EMBL" id="JAHYIQ010000021">
    <property type="protein sequence ID" value="KAK1123111.1"/>
    <property type="molecule type" value="Genomic_DNA"/>
</dbReference>
<feature type="transmembrane region" description="Helical" evidence="1">
    <location>
        <begin position="37"/>
        <end position="61"/>
    </location>
</feature>
<gene>
    <name evidence="3" type="ORF">K0M31_008744</name>
</gene>
<reference evidence="3" key="1">
    <citation type="submission" date="2021-10" db="EMBL/GenBank/DDBJ databases">
        <title>Melipona bicolor Genome sequencing and assembly.</title>
        <authorList>
            <person name="Araujo N.S."/>
            <person name="Arias M.C."/>
        </authorList>
    </citation>
    <scope>NUCLEOTIDE SEQUENCE</scope>
    <source>
        <strain evidence="3">USP_2M_L1-L4_2017</strain>
        <tissue evidence="3">Whole body</tissue>
    </source>
</reference>
<dbReference type="Proteomes" id="UP001177670">
    <property type="component" value="Unassembled WGS sequence"/>
</dbReference>
<keyword evidence="1" id="KW-0472">Membrane</keyword>
<dbReference type="AlphaFoldDB" id="A0AA40FQP8"/>
<proteinExistence type="predicted"/>
<evidence type="ECO:0000313" key="3">
    <source>
        <dbReference type="EMBL" id="KAK1123111.1"/>
    </source>
</evidence>
<feature type="chain" id="PRO_5041288330" evidence="2">
    <location>
        <begin position="18"/>
        <end position="73"/>
    </location>
</feature>
<keyword evidence="1" id="KW-1133">Transmembrane helix</keyword>
<feature type="signal peptide" evidence="2">
    <location>
        <begin position="1"/>
        <end position="17"/>
    </location>
</feature>
<evidence type="ECO:0000256" key="1">
    <source>
        <dbReference type="SAM" id="Phobius"/>
    </source>
</evidence>
<keyword evidence="1" id="KW-0812">Transmembrane</keyword>